<dbReference type="Proteomes" id="UP000037247">
    <property type="component" value="Unassembled WGS sequence"/>
</dbReference>
<sequence length="71" mass="7346">MNAILSKYVDVDADSIDSVTITLRGGGPEFDGVPPVMLCSQFNSGGVCAYVECDPPGATYPCPVVTLPPPT</sequence>
<name>A0ABR5I8I7_9ACTN</name>
<dbReference type="EMBL" id="LDTZ01000021">
    <property type="protein sequence ID" value="KNA89962.1"/>
    <property type="molecule type" value="Genomic_DNA"/>
</dbReference>
<reference evidence="1 2" key="1">
    <citation type="submission" date="2015-05" db="EMBL/GenBank/DDBJ databases">
        <title>Draft genome sequence of the bacterium Gordonia jacobaea a new member of the Gordonia genus.</title>
        <authorList>
            <person name="Jimenez-Galisteo G."/>
            <person name="Dominguez A."/>
            <person name="Munoz E."/>
            <person name="Vinas M."/>
        </authorList>
    </citation>
    <scope>NUCLEOTIDE SEQUENCE [LARGE SCALE GENOMIC DNA]</scope>
    <source>
        <strain evidence="2">mv1</strain>
    </source>
</reference>
<protein>
    <submittedName>
        <fullName evidence="1">Uncharacterized protein</fullName>
    </submittedName>
</protein>
<organism evidence="1 2">
    <name type="scientific">Gordonia jacobaea</name>
    <dbReference type="NCBI Taxonomy" id="122202"/>
    <lineage>
        <taxon>Bacteria</taxon>
        <taxon>Bacillati</taxon>
        <taxon>Actinomycetota</taxon>
        <taxon>Actinomycetes</taxon>
        <taxon>Mycobacteriales</taxon>
        <taxon>Gordoniaceae</taxon>
        <taxon>Gordonia</taxon>
    </lineage>
</organism>
<keyword evidence="2" id="KW-1185">Reference proteome</keyword>
<gene>
    <name evidence="1" type="ORF">ABW18_18280</name>
</gene>
<proteinExistence type="predicted"/>
<accession>A0ABR5I8I7</accession>
<comment type="caution">
    <text evidence="1">The sequence shown here is derived from an EMBL/GenBank/DDBJ whole genome shotgun (WGS) entry which is preliminary data.</text>
</comment>
<evidence type="ECO:0000313" key="2">
    <source>
        <dbReference type="Proteomes" id="UP000037247"/>
    </source>
</evidence>
<evidence type="ECO:0000313" key="1">
    <source>
        <dbReference type="EMBL" id="KNA89962.1"/>
    </source>
</evidence>